<feature type="chain" id="PRO_5011587770" evidence="1">
    <location>
        <begin position="25"/>
        <end position="108"/>
    </location>
</feature>
<evidence type="ECO:0000256" key="1">
    <source>
        <dbReference type="SAM" id="SignalP"/>
    </source>
</evidence>
<dbReference type="Gene3D" id="3.40.630.30">
    <property type="match status" value="1"/>
</dbReference>
<feature type="domain" description="N-acetyltransferase" evidence="2">
    <location>
        <begin position="1"/>
        <end position="104"/>
    </location>
</feature>
<accession>A0A1H6ZCS7</accession>
<dbReference type="Proteomes" id="UP000199250">
    <property type="component" value="Unassembled WGS sequence"/>
</dbReference>
<organism evidence="3 4">
    <name type="scientific">Azotobacter beijerinckii</name>
    <dbReference type="NCBI Taxonomy" id="170623"/>
    <lineage>
        <taxon>Bacteria</taxon>
        <taxon>Pseudomonadati</taxon>
        <taxon>Pseudomonadota</taxon>
        <taxon>Gammaproteobacteria</taxon>
        <taxon>Pseudomonadales</taxon>
        <taxon>Pseudomonadaceae</taxon>
        <taxon>Azotobacter</taxon>
    </lineage>
</organism>
<feature type="signal peptide" evidence="1">
    <location>
        <begin position="1"/>
        <end position="24"/>
    </location>
</feature>
<gene>
    <name evidence="3" type="ORF">SAMN04244572_04239</name>
</gene>
<dbReference type="SUPFAM" id="SSF55729">
    <property type="entry name" value="Acyl-CoA N-acyltransferases (Nat)"/>
    <property type="match status" value="1"/>
</dbReference>
<protein>
    <submittedName>
        <fullName evidence="3">Acetyltransferase (GNAT) family protein</fullName>
    </submittedName>
</protein>
<name>A0A1H6ZCS7_9GAMM</name>
<evidence type="ECO:0000313" key="4">
    <source>
        <dbReference type="Proteomes" id="UP000199250"/>
    </source>
</evidence>
<sequence>MFCAVLYLLRFLVGFVLQSQPHVAYVHFVVRRAMRVRQGGHGRLLHSSFFQRAASLGCTEVQCITSPVNAGSIAFHKRMGFAIVSTGAGVNGVPVSLGASQKTDRKVR</sequence>
<proteinExistence type="predicted"/>
<dbReference type="InterPro" id="IPR000182">
    <property type="entry name" value="GNAT_dom"/>
</dbReference>
<evidence type="ECO:0000313" key="3">
    <source>
        <dbReference type="EMBL" id="SEJ49884.1"/>
    </source>
</evidence>
<dbReference type="InterPro" id="IPR016181">
    <property type="entry name" value="Acyl_CoA_acyltransferase"/>
</dbReference>
<keyword evidence="3" id="KW-0808">Transferase</keyword>
<reference evidence="3 4" key="1">
    <citation type="submission" date="2016-10" db="EMBL/GenBank/DDBJ databases">
        <authorList>
            <person name="de Groot N.N."/>
        </authorList>
    </citation>
    <scope>NUCLEOTIDE SEQUENCE [LARGE SCALE GENOMIC DNA]</scope>
    <source>
        <strain evidence="3 4">DSM 373</strain>
    </source>
</reference>
<keyword evidence="1" id="KW-0732">Signal</keyword>
<dbReference type="Pfam" id="PF00583">
    <property type="entry name" value="Acetyltransf_1"/>
    <property type="match status" value="1"/>
</dbReference>
<evidence type="ECO:0000259" key="2">
    <source>
        <dbReference type="PROSITE" id="PS51186"/>
    </source>
</evidence>
<dbReference type="PROSITE" id="PS51186">
    <property type="entry name" value="GNAT"/>
    <property type="match status" value="1"/>
</dbReference>
<dbReference type="GO" id="GO:0016747">
    <property type="term" value="F:acyltransferase activity, transferring groups other than amino-acyl groups"/>
    <property type="evidence" value="ECO:0007669"/>
    <property type="project" value="InterPro"/>
</dbReference>
<dbReference type="EMBL" id="FNYQ01000118">
    <property type="protein sequence ID" value="SEJ49884.1"/>
    <property type="molecule type" value="Genomic_DNA"/>
</dbReference>
<dbReference type="AlphaFoldDB" id="A0A1H6ZCS7"/>